<reference evidence="1 4" key="1">
    <citation type="journal article" date="2018" name="Int. J. Syst. Evol. Microbiol.">
        <title>Draft Genome Sequence of Faecalimonas umbilicata JCM 30896T, an Acetate-Producing Bacterium Isolated from Human Feces.</title>
        <authorList>
            <person name="Sakamoto M."/>
            <person name="Ikeyama N."/>
            <person name="Yuki M."/>
            <person name="Ohkuma M."/>
        </authorList>
    </citation>
    <scope>NUCLEOTIDE SEQUENCE [LARGE SCALE GENOMIC DNA]</scope>
    <source>
        <strain evidence="1 4">EGH7</strain>
    </source>
</reference>
<dbReference type="AlphaFoldDB" id="A0A4V2UNG9"/>
<comment type="caution">
    <text evidence="2">The sequence shown here is derived from an EMBL/GenBank/DDBJ whole genome shotgun (WGS) entry which is preliminary data.</text>
</comment>
<evidence type="ECO:0000313" key="2">
    <source>
        <dbReference type="EMBL" id="TCS61021.1"/>
    </source>
</evidence>
<protein>
    <submittedName>
        <fullName evidence="2">Uncharacterized protein</fullName>
    </submittedName>
</protein>
<sequence>MGFFYTRYFIPKEDILGHLDVDPSAYDKLEIVQICLNENAYEHEDELIRLLNTVFSTRKPFQEIETIVENEYNIPMKDGFGEGSSKCAT</sequence>
<dbReference type="EMBL" id="SLZV01000039">
    <property type="protein sequence ID" value="TCS61021.1"/>
    <property type="molecule type" value="Genomic_DNA"/>
</dbReference>
<keyword evidence="4" id="KW-1185">Reference proteome</keyword>
<dbReference type="RefSeq" id="WP_116442203.1">
    <property type="nucleotide sequence ID" value="NZ_BHEO01000008.1"/>
</dbReference>
<dbReference type="Proteomes" id="UP000702954">
    <property type="component" value="Unassembled WGS sequence"/>
</dbReference>
<organism evidence="2 3">
    <name type="scientific">Faecalimonas umbilicata</name>
    <dbReference type="NCBI Taxonomy" id="1912855"/>
    <lineage>
        <taxon>Bacteria</taxon>
        <taxon>Bacillati</taxon>
        <taxon>Bacillota</taxon>
        <taxon>Clostridia</taxon>
        <taxon>Lachnospirales</taxon>
        <taxon>Lachnospiraceae</taxon>
        <taxon>Faecalimonas</taxon>
    </lineage>
</organism>
<dbReference type="EMBL" id="BHEO01000008">
    <property type="protein sequence ID" value="GBU06134.1"/>
    <property type="molecule type" value="Genomic_DNA"/>
</dbReference>
<proteinExistence type="predicted"/>
<evidence type="ECO:0000313" key="1">
    <source>
        <dbReference type="EMBL" id="GBU06134.1"/>
    </source>
</evidence>
<dbReference type="Proteomes" id="UP000294613">
    <property type="component" value="Unassembled WGS sequence"/>
</dbReference>
<evidence type="ECO:0000313" key="4">
    <source>
        <dbReference type="Proteomes" id="UP000702954"/>
    </source>
</evidence>
<gene>
    <name evidence="2" type="ORF">EDD74_1399</name>
    <name evidence="1" type="ORF">FAEUMB_26750</name>
</gene>
<name>A0A4V2UNG9_9FIRM</name>
<reference evidence="2 3" key="2">
    <citation type="submission" date="2019-03" db="EMBL/GenBank/DDBJ databases">
        <title>Genomic Encyclopedia of Type Strains, Phase IV (KMG-IV): sequencing the most valuable type-strain genomes for metagenomic binning, comparative biology and taxonomic classification.</title>
        <authorList>
            <person name="Goeker M."/>
        </authorList>
    </citation>
    <scope>NUCLEOTIDE SEQUENCE [LARGE SCALE GENOMIC DNA]</scope>
    <source>
        <strain evidence="2 3">DSM 103426</strain>
    </source>
</reference>
<evidence type="ECO:0000313" key="3">
    <source>
        <dbReference type="Proteomes" id="UP000294613"/>
    </source>
</evidence>
<accession>A0A4V2UNG9</accession>